<sequence length="78" mass="8826">MFNIKRRDMTKMRFGVTYQTSERVGSLYMPVGPDRYEVVKIASGIGKVADELIKKEIGIKVASNPESVYIYAIEVLQP</sequence>
<organism evidence="1 2">
    <name type="scientific">Domibacillus aminovorans</name>
    <dbReference type="NCBI Taxonomy" id="29332"/>
    <lineage>
        <taxon>Bacteria</taxon>
        <taxon>Bacillati</taxon>
        <taxon>Bacillota</taxon>
        <taxon>Bacilli</taxon>
        <taxon>Bacillales</taxon>
        <taxon>Bacillaceae</taxon>
        <taxon>Domibacillus</taxon>
    </lineage>
</organism>
<evidence type="ECO:0000313" key="1">
    <source>
        <dbReference type="EMBL" id="OAH53131.1"/>
    </source>
</evidence>
<dbReference type="AlphaFoldDB" id="A0A177KKM4"/>
<gene>
    <name evidence="1" type="ORF">AWH48_12305</name>
</gene>
<dbReference type="EMBL" id="LQWZ01000036">
    <property type="protein sequence ID" value="OAH53131.1"/>
    <property type="molecule type" value="Genomic_DNA"/>
</dbReference>
<dbReference type="Proteomes" id="UP000077271">
    <property type="component" value="Unassembled WGS sequence"/>
</dbReference>
<reference evidence="1 2" key="1">
    <citation type="submission" date="2016-01" db="EMBL/GenBank/DDBJ databases">
        <title>Investigation of taxonomic status of Bacillus aminovorans.</title>
        <authorList>
            <person name="Verma A."/>
            <person name="Pal Y."/>
            <person name="Krishnamurthi S."/>
        </authorList>
    </citation>
    <scope>NUCLEOTIDE SEQUENCE [LARGE SCALE GENOMIC DNA]</scope>
    <source>
        <strain evidence="1 2">DSM 4337</strain>
    </source>
</reference>
<accession>A0A177KKM4</accession>
<evidence type="ECO:0000313" key="2">
    <source>
        <dbReference type="Proteomes" id="UP000077271"/>
    </source>
</evidence>
<comment type="caution">
    <text evidence="1">The sequence shown here is derived from an EMBL/GenBank/DDBJ whole genome shotgun (WGS) entry which is preliminary data.</text>
</comment>
<name>A0A177KKM4_9BACI</name>
<proteinExistence type="predicted"/>
<protein>
    <submittedName>
        <fullName evidence="1">Uncharacterized protein</fullName>
    </submittedName>
</protein>